<comment type="cofactor">
    <cofactor evidence="1">
        <name>[4Fe-4S] cluster</name>
        <dbReference type="ChEBI" id="CHEBI:49883"/>
    </cofactor>
</comment>
<dbReference type="InterPro" id="IPR051198">
    <property type="entry name" value="BchE-like"/>
</dbReference>
<dbReference type="InterPro" id="IPR034466">
    <property type="entry name" value="Methyltransferase_Class_B"/>
</dbReference>
<keyword evidence="3" id="KW-0479">Metal-binding</keyword>
<dbReference type="InterPro" id="IPR058240">
    <property type="entry name" value="rSAM_sf"/>
</dbReference>
<dbReference type="SFLD" id="SFLDG01123">
    <property type="entry name" value="methyltransferase_(Class_B)"/>
    <property type="match status" value="1"/>
</dbReference>
<gene>
    <name evidence="8" type="ORF">A3G00_02525</name>
</gene>
<dbReference type="SMART" id="SM00729">
    <property type="entry name" value="Elp3"/>
    <property type="match status" value="1"/>
</dbReference>
<sequence length="473" mass="54306">MENIERNMKILVINVCLRPYKPQIMFPLGLSYVVGAIQRAGYDFEMLDLDRDRKSEEEIKSFLTSATFDVVALGCIATGYKTVKNLTRIIREVKKGAVIIVGNSVADSIPKLLLEKTEADVAVIGEGEITIVEVLDKIKNAESLAGVKGIWYKEKNEIFSNPPREVIKDINSISFPGWDSFDMEAYIVAARELINDPPPIPKDGIRAFMVNFARGCPFKCSFCYQVFQRNGYRFRSTDSVLEEIKELQNRYKINYIMFNDDLSFLTKKQVEDFVDRVLVEKLKFFWTAICRSNLFNSENDVELLKKIKSAGCIGFGYSLESANEEIRRSMNKMLDLKSFAMQKRLLDKADLSSWTSLVFGYPQETKETIKETMDLCYDLGIYPSSGYLLPMPMTPMYDYIFKNGMVKDEEAYVLSLGDRQDLRINLTKMSDSEFQEEIKKHLERISEKLHLGLKGDELIKTTNYKSDQSKIKQ</sequence>
<dbReference type="InterPro" id="IPR006158">
    <property type="entry name" value="Cobalamin-bd"/>
</dbReference>
<evidence type="ECO:0000256" key="4">
    <source>
        <dbReference type="ARBA" id="ARBA00023004"/>
    </source>
</evidence>
<dbReference type="Gene3D" id="3.40.50.280">
    <property type="entry name" value="Cobalamin-binding domain"/>
    <property type="match status" value="1"/>
</dbReference>
<dbReference type="EMBL" id="MFQN01000019">
    <property type="protein sequence ID" value="OGH74305.1"/>
    <property type="molecule type" value="Genomic_DNA"/>
</dbReference>
<dbReference type="GO" id="GO:0051539">
    <property type="term" value="F:4 iron, 4 sulfur cluster binding"/>
    <property type="evidence" value="ECO:0007669"/>
    <property type="project" value="UniProtKB-KW"/>
</dbReference>
<protein>
    <submittedName>
        <fullName evidence="8">Uncharacterized protein</fullName>
    </submittedName>
</protein>
<evidence type="ECO:0000256" key="5">
    <source>
        <dbReference type="ARBA" id="ARBA00023014"/>
    </source>
</evidence>
<dbReference type="SFLD" id="SFLDG01082">
    <property type="entry name" value="B12-binding_domain_containing"/>
    <property type="match status" value="1"/>
</dbReference>
<evidence type="ECO:0000256" key="1">
    <source>
        <dbReference type="ARBA" id="ARBA00001966"/>
    </source>
</evidence>
<dbReference type="CDD" id="cd02068">
    <property type="entry name" value="radical_SAM_B12_BD"/>
    <property type="match status" value="1"/>
</dbReference>
<dbReference type="AlphaFoldDB" id="A0A1F6MRL3"/>
<dbReference type="SFLD" id="SFLDS00029">
    <property type="entry name" value="Radical_SAM"/>
    <property type="match status" value="1"/>
</dbReference>
<dbReference type="InterPro" id="IPR023404">
    <property type="entry name" value="rSAM_horseshoe"/>
</dbReference>
<keyword evidence="4" id="KW-0408">Iron</keyword>
<proteinExistence type="predicted"/>
<evidence type="ECO:0000259" key="7">
    <source>
        <dbReference type="PROSITE" id="PS51918"/>
    </source>
</evidence>
<evidence type="ECO:0000256" key="3">
    <source>
        <dbReference type="ARBA" id="ARBA00022723"/>
    </source>
</evidence>
<keyword evidence="5" id="KW-0411">Iron-sulfur</keyword>
<dbReference type="Pfam" id="PF02310">
    <property type="entry name" value="B12-binding"/>
    <property type="match status" value="1"/>
</dbReference>
<comment type="caution">
    <text evidence="8">The sequence shown here is derived from an EMBL/GenBank/DDBJ whole genome shotgun (WGS) entry which is preliminary data.</text>
</comment>
<organism evidence="8 9">
    <name type="scientific">Candidatus Magasanikbacteria bacterium RIFCSPLOWO2_12_FULL_43_12</name>
    <dbReference type="NCBI Taxonomy" id="1798692"/>
    <lineage>
        <taxon>Bacteria</taxon>
        <taxon>Candidatus Magasanikiibacteriota</taxon>
    </lineage>
</organism>
<dbReference type="Proteomes" id="UP000178347">
    <property type="component" value="Unassembled WGS sequence"/>
</dbReference>
<evidence type="ECO:0000259" key="6">
    <source>
        <dbReference type="PROSITE" id="PS51332"/>
    </source>
</evidence>
<dbReference type="GO" id="GO:0046872">
    <property type="term" value="F:metal ion binding"/>
    <property type="evidence" value="ECO:0007669"/>
    <property type="project" value="UniProtKB-KW"/>
</dbReference>
<dbReference type="Pfam" id="PF04055">
    <property type="entry name" value="Radical_SAM"/>
    <property type="match status" value="1"/>
</dbReference>
<dbReference type="GO" id="GO:0031419">
    <property type="term" value="F:cobalamin binding"/>
    <property type="evidence" value="ECO:0007669"/>
    <property type="project" value="InterPro"/>
</dbReference>
<evidence type="ECO:0000256" key="2">
    <source>
        <dbReference type="ARBA" id="ARBA00022691"/>
    </source>
</evidence>
<dbReference type="PANTHER" id="PTHR43409">
    <property type="entry name" value="ANAEROBIC MAGNESIUM-PROTOPORPHYRIN IX MONOMETHYL ESTER CYCLASE-RELATED"/>
    <property type="match status" value="1"/>
</dbReference>
<dbReference type="GO" id="GO:0003824">
    <property type="term" value="F:catalytic activity"/>
    <property type="evidence" value="ECO:0007669"/>
    <property type="project" value="InterPro"/>
</dbReference>
<dbReference type="PROSITE" id="PS51332">
    <property type="entry name" value="B12_BINDING"/>
    <property type="match status" value="1"/>
</dbReference>
<reference evidence="8 9" key="1">
    <citation type="journal article" date="2016" name="Nat. Commun.">
        <title>Thousands of microbial genomes shed light on interconnected biogeochemical processes in an aquifer system.</title>
        <authorList>
            <person name="Anantharaman K."/>
            <person name="Brown C.T."/>
            <person name="Hug L.A."/>
            <person name="Sharon I."/>
            <person name="Castelle C.J."/>
            <person name="Probst A.J."/>
            <person name="Thomas B.C."/>
            <person name="Singh A."/>
            <person name="Wilkins M.J."/>
            <person name="Karaoz U."/>
            <person name="Brodie E.L."/>
            <person name="Williams K.H."/>
            <person name="Hubbard S.S."/>
            <person name="Banfield J.F."/>
        </authorList>
    </citation>
    <scope>NUCLEOTIDE SEQUENCE [LARGE SCALE GENOMIC DNA]</scope>
</reference>
<name>A0A1F6MRL3_9BACT</name>
<accession>A0A1F6MRL3</accession>
<dbReference type="Gene3D" id="3.80.30.20">
    <property type="entry name" value="tm_1862 like domain"/>
    <property type="match status" value="1"/>
</dbReference>
<dbReference type="InterPro" id="IPR006638">
    <property type="entry name" value="Elp3/MiaA/NifB-like_rSAM"/>
</dbReference>
<keyword evidence="2" id="KW-0949">S-adenosyl-L-methionine</keyword>
<evidence type="ECO:0000313" key="8">
    <source>
        <dbReference type="EMBL" id="OGH74305.1"/>
    </source>
</evidence>
<dbReference type="CDD" id="cd01335">
    <property type="entry name" value="Radical_SAM"/>
    <property type="match status" value="1"/>
</dbReference>
<evidence type="ECO:0000313" key="9">
    <source>
        <dbReference type="Proteomes" id="UP000178347"/>
    </source>
</evidence>
<dbReference type="SUPFAM" id="SSF102114">
    <property type="entry name" value="Radical SAM enzymes"/>
    <property type="match status" value="1"/>
</dbReference>
<dbReference type="PROSITE" id="PS51918">
    <property type="entry name" value="RADICAL_SAM"/>
    <property type="match status" value="1"/>
</dbReference>
<dbReference type="STRING" id="1798692.A3G00_02525"/>
<dbReference type="InterPro" id="IPR007197">
    <property type="entry name" value="rSAM"/>
</dbReference>
<feature type="domain" description="Radical SAM core" evidence="7">
    <location>
        <begin position="202"/>
        <end position="433"/>
    </location>
</feature>
<feature type="domain" description="B12-binding" evidence="6">
    <location>
        <begin position="7"/>
        <end position="145"/>
    </location>
</feature>